<dbReference type="Gene3D" id="3.40.50.1820">
    <property type="entry name" value="alpha/beta hydrolase"/>
    <property type="match status" value="1"/>
</dbReference>
<dbReference type="Pfam" id="PF03583">
    <property type="entry name" value="LIP"/>
    <property type="match status" value="1"/>
</dbReference>
<sequence length="364" mass="39320">MKPGTVLRIRSVPGNLTSVIGNCSAAYHILYRTTNALFQPSWAVTTLYIPEHSAGKSLLSYQYPYNSPDLDHSPSYDFYFEPSGDVGEALGLGLYVSVPDHEGPLAADGATLGQGLATLDSVRAVLSTGFGLSSNARYAMWGYSGGALASEWAAELQEQYAPELSFSGTALGGTPPNITNVWDSVNGTPFAGMIALASIGVTQQFPDAHKYLISQLKPEGEYNRTTYMSAAKMGAYEGFATFAGQDMWDYFINGRAVLGAPVIQRVLDDNFYMSYHGVPKMRLFMYHAIHDQVARIELTDNLVARYCGVHTNIHYERNTIGDHVGEMTNGQPRALAWLSGVLDGTNTASSSGCTIMNVTVGESS</sequence>
<dbReference type="InterPro" id="IPR005152">
    <property type="entry name" value="Lipase_secreted"/>
</dbReference>
<organism evidence="2 3">
    <name type="scientific">Phaeoacremonium minimum (strain UCR-PA7)</name>
    <name type="common">Esca disease fungus</name>
    <name type="synonym">Togninia minima</name>
    <dbReference type="NCBI Taxonomy" id="1286976"/>
    <lineage>
        <taxon>Eukaryota</taxon>
        <taxon>Fungi</taxon>
        <taxon>Dikarya</taxon>
        <taxon>Ascomycota</taxon>
        <taxon>Pezizomycotina</taxon>
        <taxon>Sordariomycetes</taxon>
        <taxon>Sordariomycetidae</taxon>
        <taxon>Togniniales</taxon>
        <taxon>Togniniaceae</taxon>
        <taxon>Phaeoacremonium</taxon>
    </lineage>
</organism>
<proteinExistence type="predicted"/>
<dbReference type="GO" id="GO:0004806">
    <property type="term" value="F:triacylglycerol lipase activity"/>
    <property type="evidence" value="ECO:0007669"/>
    <property type="project" value="InterPro"/>
</dbReference>
<dbReference type="AlphaFoldDB" id="R8BKU2"/>
<dbReference type="eggNOG" id="ENOG502QRF9">
    <property type="taxonomic scope" value="Eukaryota"/>
</dbReference>
<evidence type="ECO:0000313" key="2">
    <source>
        <dbReference type="EMBL" id="EON99931.1"/>
    </source>
</evidence>
<dbReference type="InterPro" id="IPR029058">
    <property type="entry name" value="AB_hydrolase_fold"/>
</dbReference>
<dbReference type="PANTHER" id="PTHR34853:SF5">
    <property type="entry name" value="LIP-DOMAIN-CONTAINING PROTEIN-RELATED"/>
    <property type="match status" value="1"/>
</dbReference>
<keyword evidence="3" id="KW-1185">Reference proteome</keyword>
<dbReference type="GO" id="GO:0016042">
    <property type="term" value="P:lipid catabolic process"/>
    <property type="evidence" value="ECO:0007669"/>
    <property type="project" value="InterPro"/>
</dbReference>
<dbReference type="Proteomes" id="UP000014074">
    <property type="component" value="Unassembled WGS sequence"/>
</dbReference>
<reference evidence="3" key="1">
    <citation type="journal article" date="2013" name="Genome Announc.">
        <title>Draft genome sequence of the ascomycete Phaeoacremonium aleophilum strain UCR-PA7, a causal agent of the esca disease complex in grapevines.</title>
        <authorList>
            <person name="Blanco-Ulate B."/>
            <person name="Rolshausen P."/>
            <person name="Cantu D."/>
        </authorList>
    </citation>
    <scope>NUCLEOTIDE SEQUENCE [LARGE SCALE GENOMIC DNA]</scope>
    <source>
        <strain evidence="3">UCR-PA7</strain>
    </source>
</reference>
<dbReference type="RefSeq" id="XP_007915290.1">
    <property type="nucleotide sequence ID" value="XM_007917099.1"/>
</dbReference>
<evidence type="ECO:0000256" key="1">
    <source>
        <dbReference type="ARBA" id="ARBA00022801"/>
    </source>
</evidence>
<gene>
    <name evidence="2" type="ORF">UCRPA7_4547</name>
</gene>
<accession>R8BKU2</accession>
<dbReference type="GeneID" id="19325008"/>
<dbReference type="PANTHER" id="PTHR34853">
    <property type="match status" value="1"/>
</dbReference>
<dbReference type="SUPFAM" id="SSF53474">
    <property type="entry name" value="alpha/beta-Hydrolases"/>
    <property type="match status" value="1"/>
</dbReference>
<dbReference type="EMBL" id="KB933120">
    <property type="protein sequence ID" value="EON99931.1"/>
    <property type="molecule type" value="Genomic_DNA"/>
</dbReference>
<name>R8BKU2_PHAM7</name>
<keyword evidence="1" id="KW-0378">Hydrolase</keyword>
<dbReference type="Gene3D" id="1.10.260.130">
    <property type="match status" value="1"/>
</dbReference>
<protein>
    <submittedName>
        <fullName evidence="2">Putative lipase 1 protein</fullName>
    </submittedName>
</protein>
<evidence type="ECO:0000313" key="3">
    <source>
        <dbReference type="Proteomes" id="UP000014074"/>
    </source>
</evidence>
<dbReference type="HOGENOM" id="CLU_029538_5_2_1"/>
<dbReference type="OrthoDB" id="2373480at2759"/>
<dbReference type="KEGG" id="tmn:UCRPA7_4547"/>